<organism evidence="1 2">
    <name type="scientific">Dermacentor silvarum</name>
    <name type="common">Tick</name>
    <dbReference type="NCBI Taxonomy" id="543639"/>
    <lineage>
        <taxon>Eukaryota</taxon>
        <taxon>Metazoa</taxon>
        <taxon>Ecdysozoa</taxon>
        <taxon>Arthropoda</taxon>
        <taxon>Chelicerata</taxon>
        <taxon>Arachnida</taxon>
        <taxon>Acari</taxon>
        <taxon>Parasitiformes</taxon>
        <taxon>Ixodida</taxon>
        <taxon>Ixodoidea</taxon>
        <taxon>Ixodidae</taxon>
        <taxon>Rhipicephalinae</taxon>
        <taxon>Dermacentor</taxon>
    </lineage>
</organism>
<sequence length="359" mass="40887">MYIGFKYLMTARLSTDSVEHMFGIIRQFSGCNAHPSPDQFLITVNCLSFYNMAMSVDGENGTPDIINTLLSVVDKTPNISSNSVDDLLAQILTALQCHLRSQETKAVSDRMNEYDLWVADESTDWDLAGDHNYNSGPKKGSSFHRAEAGTPRDATNWSHAEVLLLIACYQRHMLDFHDRKKKRKDIWIQISTEMRARGHLRTASDCETKFKGLKRTYDKHRQHKRKSGRDRKEWPFYREMDNLLSSSAEYQAPISSSMPTQPSTSATSPVSVQLLGAARETHGATGENTDSFSDERSSQHNAAQVAAKAKRRKTPATLLQDILSNMEAWQDEERQRYKQQLKMQRMKLKMLKRIAESTS</sequence>
<evidence type="ECO:0000313" key="2">
    <source>
        <dbReference type="Proteomes" id="UP000821865"/>
    </source>
</evidence>
<reference evidence="1" key="1">
    <citation type="submission" date="2020-05" db="EMBL/GenBank/DDBJ databases">
        <title>Large-scale comparative analyses of tick genomes elucidate their genetic diversity and vector capacities.</title>
        <authorList>
            <person name="Jia N."/>
            <person name="Wang J."/>
            <person name="Shi W."/>
            <person name="Du L."/>
            <person name="Sun Y."/>
            <person name="Zhan W."/>
            <person name="Jiang J."/>
            <person name="Wang Q."/>
            <person name="Zhang B."/>
            <person name="Ji P."/>
            <person name="Sakyi L.B."/>
            <person name="Cui X."/>
            <person name="Yuan T."/>
            <person name="Jiang B."/>
            <person name="Yang W."/>
            <person name="Lam T.T.-Y."/>
            <person name="Chang Q."/>
            <person name="Ding S."/>
            <person name="Wang X."/>
            <person name="Zhu J."/>
            <person name="Ruan X."/>
            <person name="Zhao L."/>
            <person name="Wei J."/>
            <person name="Que T."/>
            <person name="Du C."/>
            <person name="Cheng J."/>
            <person name="Dai P."/>
            <person name="Han X."/>
            <person name="Huang E."/>
            <person name="Gao Y."/>
            <person name="Liu J."/>
            <person name="Shao H."/>
            <person name="Ye R."/>
            <person name="Li L."/>
            <person name="Wei W."/>
            <person name="Wang X."/>
            <person name="Wang C."/>
            <person name="Yang T."/>
            <person name="Huo Q."/>
            <person name="Li W."/>
            <person name="Guo W."/>
            <person name="Chen H."/>
            <person name="Zhou L."/>
            <person name="Ni X."/>
            <person name="Tian J."/>
            <person name="Zhou Y."/>
            <person name="Sheng Y."/>
            <person name="Liu T."/>
            <person name="Pan Y."/>
            <person name="Xia L."/>
            <person name="Li J."/>
            <person name="Zhao F."/>
            <person name="Cao W."/>
        </authorList>
    </citation>
    <scope>NUCLEOTIDE SEQUENCE</scope>
    <source>
        <strain evidence="1">Dsil-2018</strain>
    </source>
</reference>
<comment type="caution">
    <text evidence="1">The sequence shown here is derived from an EMBL/GenBank/DDBJ whole genome shotgun (WGS) entry which is preliminary data.</text>
</comment>
<accession>A0ACB8DXC4</accession>
<protein>
    <submittedName>
        <fullName evidence="1">Uncharacterized protein</fullName>
    </submittedName>
</protein>
<dbReference type="EMBL" id="CM023470">
    <property type="protein sequence ID" value="KAH7978984.1"/>
    <property type="molecule type" value="Genomic_DNA"/>
</dbReference>
<dbReference type="Proteomes" id="UP000821865">
    <property type="component" value="Chromosome 1"/>
</dbReference>
<evidence type="ECO:0000313" key="1">
    <source>
        <dbReference type="EMBL" id="KAH7978984.1"/>
    </source>
</evidence>
<gene>
    <name evidence="1" type="ORF">HPB49_007623</name>
</gene>
<name>A0ACB8DXC4_DERSI</name>
<proteinExistence type="predicted"/>
<keyword evidence="2" id="KW-1185">Reference proteome</keyword>